<gene>
    <name evidence="2" type="ORF">FIBSPDRAFT_946970</name>
</gene>
<organism evidence="2 3">
    <name type="scientific">Athelia psychrophila</name>
    <dbReference type="NCBI Taxonomy" id="1759441"/>
    <lineage>
        <taxon>Eukaryota</taxon>
        <taxon>Fungi</taxon>
        <taxon>Dikarya</taxon>
        <taxon>Basidiomycota</taxon>
        <taxon>Agaricomycotina</taxon>
        <taxon>Agaricomycetes</taxon>
        <taxon>Agaricomycetidae</taxon>
        <taxon>Atheliales</taxon>
        <taxon>Atheliaceae</taxon>
        <taxon>Athelia</taxon>
    </lineage>
</organism>
<dbReference type="Proteomes" id="UP000076532">
    <property type="component" value="Unassembled WGS sequence"/>
</dbReference>
<reference evidence="2 3" key="1">
    <citation type="journal article" date="2016" name="Mol. Biol. Evol.">
        <title>Comparative Genomics of Early-Diverging Mushroom-Forming Fungi Provides Insights into the Origins of Lignocellulose Decay Capabilities.</title>
        <authorList>
            <person name="Nagy L.G."/>
            <person name="Riley R."/>
            <person name="Tritt A."/>
            <person name="Adam C."/>
            <person name="Daum C."/>
            <person name="Floudas D."/>
            <person name="Sun H."/>
            <person name="Yadav J.S."/>
            <person name="Pangilinan J."/>
            <person name="Larsson K.H."/>
            <person name="Matsuura K."/>
            <person name="Barry K."/>
            <person name="Labutti K."/>
            <person name="Kuo R."/>
            <person name="Ohm R.A."/>
            <person name="Bhattacharya S.S."/>
            <person name="Shirouzu T."/>
            <person name="Yoshinaga Y."/>
            <person name="Martin F.M."/>
            <person name="Grigoriev I.V."/>
            <person name="Hibbett D.S."/>
        </authorList>
    </citation>
    <scope>NUCLEOTIDE SEQUENCE [LARGE SCALE GENOMIC DNA]</scope>
    <source>
        <strain evidence="2 3">CBS 109695</strain>
    </source>
</reference>
<evidence type="ECO:0000313" key="3">
    <source>
        <dbReference type="Proteomes" id="UP000076532"/>
    </source>
</evidence>
<keyword evidence="3" id="KW-1185">Reference proteome</keyword>
<feature type="region of interest" description="Disordered" evidence="1">
    <location>
        <begin position="1"/>
        <end position="25"/>
    </location>
</feature>
<sequence>MSTPTASQPAAKRKRDGEPETAAKPLADRTQFKIYQGLLSANSTVFADMFLVPQPPPSGGELVEGCAVVHLSDSAIDVTYVLEALCKRSHVTINDVSIVVAAEALKRLYHEFPVELEAT</sequence>
<evidence type="ECO:0000256" key="1">
    <source>
        <dbReference type="SAM" id="MobiDB-lite"/>
    </source>
</evidence>
<dbReference type="OrthoDB" id="3027208at2759"/>
<protein>
    <recommendedName>
        <fullName evidence="4">BTB domain-containing protein</fullName>
    </recommendedName>
</protein>
<accession>A0A166SDM7</accession>
<dbReference type="EMBL" id="KV417499">
    <property type="protein sequence ID" value="KZP29329.1"/>
    <property type="molecule type" value="Genomic_DNA"/>
</dbReference>
<name>A0A166SDM7_9AGAM</name>
<evidence type="ECO:0000313" key="2">
    <source>
        <dbReference type="EMBL" id="KZP29329.1"/>
    </source>
</evidence>
<proteinExistence type="predicted"/>
<dbReference type="AlphaFoldDB" id="A0A166SDM7"/>
<evidence type="ECO:0008006" key="4">
    <source>
        <dbReference type="Google" id="ProtNLM"/>
    </source>
</evidence>